<accession>A0A4R7S4T7</accession>
<proteinExistence type="predicted"/>
<organism evidence="1 2">
    <name type="scientific">Prosthecobacter fusiformis</name>
    <dbReference type="NCBI Taxonomy" id="48464"/>
    <lineage>
        <taxon>Bacteria</taxon>
        <taxon>Pseudomonadati</taxon>
        <taxon>Verrucomicrobiota</taxon>
        <taxon>Verrucomicrobiia</taxon>
        <taxon>Verrucomicrobiales</taxon>
        <taxon>Verrucomicrobiaceae</taxon>
        <taxon>Prosthecobacter</taxon>
    </lineage>
</organism>
<protein>
    <submittedName>
        <fullName evidence="1">Uncharacterized protein</fullName>
    </submittedName>
</protein>
<keyword evidence="2" id="KW-1185">Reference proteome</keyword>
<gene>
    <name evidence="1" type="ORF">EI77_01841</name>
</gene>
<name>A0A4R7S4T7_9BACT</name>
<dbReference type="Proteomes" id="UP000295662">
    <property type="component" value="Unassembled WGS sequence"/>
</dbReference>
<dbReference type="AlphaFoldDB" id="A0A4R7S4T7"/>
<evidence type="ECO:0000313" key="1">
    <source>
        <dbReference type="EMBL" id="TDU73371.1"/>
    </source>
</evidence>
<comment type="caution">
    <text evidence="1">The sequence shown here is derived from an EMBL/GenBank/DDBJ whole genome shotgun (WGS) entry which is preliminary data.</text>
</comment>
<dbReference type="EMBL" id="SOCA01000002">
    <property type="protein sequence ID" value="TDU73371.1"/>
    <property type="molecule type" value="Genomic_DNA"/>
</dbReference>
<evidence type="ECO:0000313" key="2">
    <source>
        <dbReference type="Proteomes" id="UP000295662"/>
    </source>
</evidence>
<sequence length="91" mass="10522">MLTKGKNAFESIDLQHFTKLIGISYPCGVHEKKGSPCRTQNHFLILRHYFESYYLLSATKMVWVFFLACGYDLQPTISTLYPALTSRREKA</sequence>
<reference evidence="1 2" key="1">
    <citation type="submission" date="2019-03" db="EMBL/GenBank/DDBJ databases">
        <title>Genomic Encyclopedia of Archaeal and Bacterial Type Strains, Phase II (KMG-II): from individual species to whole genera.</title>
        <authorList>
            <person name="Goeker M."/>
        </authorList>
    </citation>
    <scope>NUCLEOTIDE SEQUENCE [LARGE SCALE GENOMIC DNA]</scope>
    <source>
        <strain evidence="1 2">ATCC 25309</strain>
    </source>
</reference>